<dbReference type="OrthoDB" id="82171at2"/>
<dbReference type="STRING" id="523794.Lebu_0984"/>
<reference evidence="1 2" key="1">
    <citation type="journal article" date="2009" name="Stand. Genomic Sci.">
        <title>Complete genome sequence of Leptotrichia buccalis type strain (C-1013-b).</title>
        <authorList>
            <person name="Ivanova N."/>
            <person name="Gronow S."/>
            <person name="Lapidus A."/>
            <person name="Copeland A."/>
            <person name="Glavina Del Rio T."/>
            <person name="Nolan M."/>
            <person name="Lucas S."/>
            <person name="Chen F."/>
            <person name="Tice H."/>
            <person name="Cheng J.F."/>
            <person name="Saunders E."/>
            <person name="Bruce D."/>
            <person name="Goodwin L."/>
            <person name="Brettin T."/>
            <person name="Detter J.C."/>
            <person name="Han C."/>
            <person name="Pitluck S."/>
            <person name="Mikhailova N."/>
            <person name="Pati A."/>
            <person name="Mavrommatis K."/>
            <person name="Chen A."/>
            <person name="Palaniappan K."/>
            <person name="Land M."/>
            <person name="Hauser L."/>
            <person name="Chang Y.J."/>
            <person name="Jeffries C.D."/>
            <person name="Chain P."/>
            <person name="Rohde C."/>
            <person name="Goker M."/>
            <person name="Bristow J."/>
            <person name="Eisen J.A."/>
            <person name="Markowitz V."/>
            <person name="Hugenholtz P."/>
            <person name="Kyrpides N.C."/>
            <person name="Klenk H.P."/>
        </authorList>
    </citation>
    <scope>NUCLEOTIDE SEQUENCE [LARGE SCALE GENOMIC DNA]</scope>
    <source>
        <strain evidence="2">ATCC 14201 / DSM 1135 / JCM 12969 / NCTC 10249 / C-1013-b</strain>
    </source>
</reference>
<evidence type="ECO:0000313" key="1">
    <source>
        <dbReference type="EMBL" id="ACV38886.1"/>
    </source>
</evidence>
<dbReference type="KEGG" id="lba:Lebu_0984"/>
<gene>
    <name evidence="1" type="ordered locus">Lebu_0984</name>
</gene>
<accession>C7N9Q5</accession>
<name>C7N9Q5_LEPBD</name>
<sequence length="55" mass="6718">MGLAEEENIKLTKDNLTKHNIAFFKNKDISDEDKKKMIELMQEFYYKQKYENKDK</sequence>
<dbReference type="HOGENOM" id="CLU_3026764_0_0_0"/>
<proteinExistence type="predicted"/>
<protein>
    <submittedName>
        <fullName evidence="1">Uncharacterized protein</fullName>
    </submittedName>
</protein>
<evidence type="ECO:0000313" key="2">
    <source>
        <dbReference type="Proteomes" id="UP000001910"/>
    </source>
</evidence>
<organism evidence="1 2">
    <name type="scientific">Leptotrichia buccalis (strain ATCC 14201 / DSM 1135 / JCM 12969 / NCTC 10249 / C-1013-b)</name>
    <dbReference type="NCBI Taxonomy" id="523794"/>
    <lineage>
        <taxon>Bacteria</taxon>
        <taxon>Fusobacteriati</taxon>
        <taxon>Fusobacteriota</taxon>
        <taxon>Fusobacteriia</taxon>
        <taxon>Fusobacteriales</taxon>
        <taxon>Leptotrichiaceae</taxon>
        <taxon>Leptotrichia</taxon>
    </lineage>
</organism>
<dbReference type="Proteomes" id="UP000001910">
    <property type="component" value="Chromosome"/>
</dbReference>
<keyword evidence="2" id="KW-1185">Reference proteome</keyword>
<dbReference type="EMBL" id="CP001685">
    <property type="protein sequence ID" value="ACV38886.1"/>
    <property type="molecule type" value="Genomic_DNA"/>
</dbReference>
<dbReference type="RefSeq" id="WP_015769234.1">
    <property type="nucleotide sequence ID" value="NC_013192.1"/>
</dbReference>
<dbReference type="AlphaFoldDB" id="C7N9Q5"/>